<protein>
    <recommendedName>
        <fullName evidence="6">Vacuolar protein-sorting-associated protein 36</fullName>
    </recommendedName>
    <alternativeName>
        <fullName evidence="6">ESCRT-II complex subunit VPS36</fullName>
    </alternativeName>
</protein>
<dbReference type="Gene3D" id="1.10.10.10">
    <property type="entry name" value="Winged helix-like DNA-binding domain superfamily/Winged helix DNA-binding domain"/>
    <property type="match status" value="2"/>
</dbReference>
<keyword evidence="5" id="KW-0175">Coiled coil</keyword>
<feature type="compositionally biased region" description="Polar residues" evidence="7">
    <location>
        <begin position="327"/>
        <end position="340"/>
    </location>
</feature>
<dbReference type="GO" id="GO:0000814">
    <property type="term" value="C:ESCRT II complex"/>
    <property type="evidence" value="ECO:0007669"/>
    <property type="project" value="UniProtKB-UniRule"/>
</dbReference>
<dbReference type="GO" id="GO:0043328">
    <property type="term" value="P:protein transport to vacuole involved in ubiquitin-dependent protein catabolic process via the multivesicular body sorting pathway"/>
    <property type="evidence" value="ECO:0007669"/>
    <property type="project" value="UniProtKB-UniRule"/>
</dbReference>
<dbReference type="AlphaFoldDB" id="A0A0N1HDP1"/>
<dbReference type="FunFam" id="1.10.10.10:FF:000165">
    <property type="entry name" value="Vacuolar protein sorting protein (Vps36)"/>
    <property type="match status" value="1"/>
</dbReference>
<feature type="compositionally biased region" description="Basic and acidic residues" evidence="7">
    <location>
        <begin position="931"/>
        <end position="941"/>
    </location>
</feature>
<evidence type="ECO:0000256" key="5">
    <source>
        <dbReference type="ARBA" id="ARBA00023054"/>
    </source>
</evidence>
<feature type="region of interest" description="Disordered" evidence="7">
    <location>
        <begin position="320"/>
        <end position="349"/>
    </location>
</feature>
<accession>A0A0N1HDP1</accession>
<dbReference type="PANTHER" id="PTHR13128">
    <property type="entry name" value="VACUOLAR PROTEIN-SORTING-ASSOCIATED PROTEIN 36"/>
    <property type="match status" value="1"/>
</dbReference>
<dbReference type="PANTHER" id="PTHR13128:SF12">
    <property type="entry name" value="VACUOLAR PROTEIN-SORTING-ASSOCIATED PROTEIN 36"/>
    <property type="match status" value="1"/>
</dbReference>
<dbReference type="SUPFAM" id="SSF90209">
    <property type="entry name" value="Ran binding protein zinc finger-like"/>
    <property type="match status" value="2"/>
</dbReference>
<dbReference type="InterPro" id="IPR031558">
    <property type="entry name" value="Vps36-NZF-N"/>
</dbReference>
<keyword evidence="3 6" id="KW-0967">Endosome</keyword>
<dbReference type="STRING" id="1664694.A0A0N1HDP1"/>
<feature type="region of interest" description="Disordered" evidence="7">
    <location>
        <begin position="931"/>
        <end position="964"/>
    </location>
</feature>
<feature type="domain" description="GLUE N-terminal" evidence="8">
    <location>
        <begin position="6"/>
        <end position="322"/>
    </location>
</feature>
<evidence type="ECO:0000256" key="3">
    <source>
        <dbReference type="ARBA" id="ARBA00022753"/>
    </source>
</evidence>
<name>A0A0N1HDP1_9EURO</name>
<feature type="region of interest" description="Disordered" evidence="7">
    <location>
        <begin position="111"/>
        <end position="138"/>
    </location>
</feature>
<dbReference type="InterPro" id="IPR036390">
    <property type="entry name" value="WH_DNA-bd_sf"/>
</dbReference>
<keyword evidence="6" id="KW-0963">Cytoplasm</keyword>
<evidence type="ECO:0000256" key="2">
    <source>
        <dbReference type="ARBA" id="ARBA00022448"/>
    </source>
</evidence>
<evidence type="ECO:0000256" key="6">
    <source>
        <dbReference type="RuleBase" id="RU367095"/>
    </source>
</evidence>
<dbReference type="GO" id="GO:0032266">
    <property type="term" value="F:phosphatidylinositol-3-phosphate binding"/>
    <property type="evidence" value="ECO:0007669"/>
    <property type="project" value="UniProtKB-UniRule"/>
</dbReference>
<feature type="region of interest" description="Disordered" evidence="7">
    <location>
        <begin position="203"/>
        <end position="222"/>
    </location>
</feature>
<comment type="similarity">
    <text evidence="1 6">Belongs to the VPS36 family.</text>
</comment>
<dbReference type="Gene3D" id="6.10.140.260">
    <property type="match status" value="1"/>
</dbReference>
<dbReference type="OrthoDB" id="271448at2759"/>
<dbReference type="FunFam" id="1.10.10.10:FF:000527">
    <property type="entry name" value="Vacuolar protein sorting protein (Vps36), putative"/>
    <property type="match status" value="1"/>
</dbReference>
<evidence type="ECO:0000313" key="9">
    <source>
        <dbReference type="EMBL" id="KPI42646.1"/>
    </source>
</evidence>
<dbReference type="GeneID" id="28733905"/>
<dbReference type="SUPFAM" id="SSF46785">
    <property type="entry name" value="Winged helix' DNA-binding domain"/>
    <property type="match status" value="1"/>
</dbReference>
<dbReference type="InterPro" id="IPR036443">
    <property type="entry name" value="Znf_RanBP2_sf"/>
</dbReference>
<dbReference type="InterPro" id="IPR040608">
    <property type="entry name" value="Snf8/Vps36"/>
</dbReference>
<feature type="compositionally biased region" description="Low complexity" evidence="7">
    <location>
        <begin position="207"/>
        <end position="220"/>
    </location>
</feature>
<comment type="subunit">
    <text evidence="6">Component of the endosomal sorting complex required for transport II (ESCRT-II).</text>
</comment>
<gene>
    <name evidence="9" type="ORF">AB675_2083</name>
</gene>
<sequence>MFFTKPDLTTGSRPALLPDETLLFVQDSVGLYEGKFKIASCQKGHAYLTSHRACYIDDADPRNNSLAVELKDVERHEYQAGFLRSSAKVTLHPKPLKRGYGTLRQHVATSPAVQRVASSSSPGSRSSSPFPDASTRISSPQIDRGNWVCAICSFTNPVPSNFDATIATEAFPLPPCLTCGIVPDFPRVMKAAVAANVKRKSTYNTAPPQSQSLLPHQQTPVPVSTDGATITCPRCTFHNHPSLRTCELCGADLPRFTPTSTGASPVERASSPGPEIASLNLNEDHGDQSVKFSFRTGGDKAFYEKLKSALLQRKWLLQQAPPIPQGETPSRTSTPDSSGPHSRPPSTAVGIKGLEQRGLQARRNNEAVLGSAFEDLEALMASAKEIVALAERFANESGSGTANPLLAESASALGMIATKDISGNSSNTLYITELSRNLAEYVTDEKRGILRSNGGIIGLVDLWAIVNRARNGVELISPTDFHQAAVAWDRLSLPVRLRQFRSGLLAVQPRNWTDERALAQITSWLQSLRQSPPEQAMPWDWVTYGCGVTAQEAASRFGWSVGVATEELEMAEERGVVCRDEGIEGLKFWLNFLFDGQMTDTVNRALFAENSQNSWWLTVKQELHLTPMTLRKSSRLDSSTHCTASAIVSTSQRHAIPAQNYEPPQPPEPVAEPQSLRERVVSVFKRKPVPEVVPKVQVAKETYKPAETWDGLDWLGDDGVYQHKTPTASEQYVPWNDKTRKFKGDIWYAVHQAIFTVMYPSEPYDHRQPLILTPGHPSTAKEFARGQSTGEISGDPMSFMNAPLNMKDRRTFEASKPFLKQLTLITGKKIPDPTLSSLAANPAATYTDLVTAIQNIKPAKPPKTFDLLQSNEQLVQAPNVKMHAKRIHVNQKDKDLGRWKVIEKELKERGLPLPFGARGIARRGMDCWKEKQKEQNRDRGEGGIGTAVNIGMPDQLEHEYGTQW</sequence>
<keyword evidence="4 6" id="KW-0653">Protein transport</keyword>
<dbReference type="PROSITE" id="PS51495">
    <property type="entry name" value="GLUE"/>
    <property type="match status" value="1"/>
</dbReference>
<dbReference type="Gene3D" id="2.30.29.30">
    <property type="entry name" value="Pleckstrin-homology domain (PH domain)/Phosphotyrosine-binding domain (PTB)"/>
    <property type="match status" value="1"/>
</dbReference>
<dbReference type="Gene3D" id="2.30.30.380">
    <property type="entry name" value="Zn-finger domain of Sec23/24"/>
    <property type="match status" value="2"/>
</dbReference>
<evidence type="ECO:0000313" key="10">
    <source>
        <dbReference type="Proteomes" id="UP000038010"/>
    </source>
</evidence>
<feature type="region of interest" description="Disordered" evidence="7">
    <location>
        <begin position="260"/>
        <end position="284"/>
    </location>
</feature>
<feature type="compositionally biased region" description="Low complexity" evidence="7">
    <location>
        <begin position="118"/>
        <end position="131"/>
    </location>
</feature>
<organism evidence="9 10">
    <name type="scientific">Cyphellophora attinorum</name>
    <dbReference type="NCBI Taxonomy" id="1664694"/>
    <lineage>
        <taxon>Eukaryota</taxon>
        <taxon>Fungi</taxon>
        <taxon>Dikarya</taxon>
        <taxon>Ascomycota</taxon>
        <taxon>Pezizomycotina</taxon>
        <taxon>Eurotiomycetes</taxon>
        <taxon>Chaetothyriomycetidae</taxon>
        <taxon>Chaetothyriales</taxon>
        <taxon>Cyphellophoraceae</taxon>
        <taxon>Cyphellophora</taxon>
    </lineage>
</organism>
<dbReference type="InterPro" id="IPR036388">
    <property type="entry name" value="WH-like_DNA-bd_sf"/>
</dbReference>
<evidence type="ECO:0000256" key="4">
    <source>
        <dbReference type="ARBA" id="ARBA00022927"/>
    </source>
</evidence>
<dbReference type="EMBL" id="LFJN01000006">
    <property type="protein sequence ID" value="KPI42646.1"/>
    <property type="molecule type" value="Genomic_DNA"/>
</dbReference>
<keyword evidence="10" id="KW-1185">Reference proteome</keyword>
<dbReference type="Pfam" id="PF11605">
    <property type="entry name" value="Vps36_ESCRT-II"/>
    <property type="match status" value="1"/>
</dbReference>
<dbReference type="GO" id="GO:0043130">
    <property type="term" value="F:ubiquitin binding"/>
    <property type="evidence" value="ECO:0007669"/>
    <property type="project" value="UniProtKB-UniRule"/>
</dbReference>
<dbReference type="Pfam" id="PF16988">
    <property type="entry name" value="Vps36-NZF-N"/>
    <property type="match status" value="1"/>
</dbReference>
<comment type="subcellular location">
    <subcellularLocation>
        <location evidence="6">Cytoplasm</location>
    </subcellularLocation>
    <subcellularLocation>
        <location evidence="6">Endosome</location>
    </subcellularLocation>
</comment>
<dbReference type="Pfam" id="PF04157">
    <property type="entry name" value="EAP30"/>
    <property type="match status" value="1"/>
</dbReference>
<evidence type="ECO:0000259" key="8">
    <source>
        <dbReference type="PROSITE" id="PS51495"/>
    </source>
</evidence>
<comment type="function">
    <text evidence="6">Component of the ESCRT-II complex (endosomal sorting complex required for transport II), which is required for multivesicular body (MVB) formation and sorting of endosomal cargo proteins into MVBs.</text>
</comment>
<evidence type="ECO:0000256" key="1">
    <source>
        <dbReference type="ARBA" id="ARBA00009697"/>
    </source>
</evidence>
<dbReference type="InterPro" id="IPR021648">
    <property type="entry name" value="GLUE_dom"/>
</dbReference>
<dbReference type="VEuPathDB" id="FungiDB:AB675_2083"/>
<dbReference type="InterPro" id="IPR037855">
    <property type="entry name" value="Vps36"/>
</dbReference>
<dbReference type="SUPFAM" id="SSF50729">
    <property type="entry name" value="PH domain-like"/>
    <property type="match status" value="1"/>
</dbReference>
<dbReference type="RefSeq" id="XP_018002609.1">
    <property type="nucleotide sequence ID" value="XM_018142025.1"/>
</dbReference>
<dbReference type="GO" id="GO:0031902">
    <property type="term" value="C:late endosome membrane"/>
    <property type="evidence" value="ECO:0007669"/>
    <property type="project" value="UniProtKB-UniRule"/>
</dbReference>
<feature type="compositionally biased region" description="Basic and acidic residues" evidence="7">
    <location>
        <begin position="955"/>
        <end position="964"/>
    </location>
</feature>
<comment type="caution">
    <text evidence="9">The sequence shown here is derived from an EMBL/GenBank/DDBJ whole genome shotgun (WGS) entry which is preliminary data.</text>
</comment>
<evidence type="ECO:0000256" key="7">
    <source>
        <dbReference type="SAM" id="MobiDB-lite"/>
    </source>
</evidence>
<dbReference type="InterPro" id="IPR011993">
    <property type="entry name" value="PH-like_dom_sf"/>
</dbReference>
<dbReference type="Proteomes" id="UP000038010">
    <property type="component" value="Unassembled WGS sequence"/>
</dbReference>
<proteinExistence type="inferred from homology"/>
<reference evidence="9 10" key="1">
    <citation type="submission" date="2015-06" db="EMBL/GenBank/DDBJ databases">
        <title>Draft genome of the ant-associated black yeast Phialophora attae CBS 131958.</title>
        <authorList>
            <person name="Moreno L.F."/>
            <person name="Stielow B.J."/>
            <person name="de Hoog S."/>
            <person name="Vicente V.A."/>
            <person name="Weiss V.A."/>
            <person name="de Vries M."/>
            <person name="Cruz L.M."/>
            <person name="Souza E.M."/>
        </authorList>
    </citation>
    <scope>NUCLEOTIDE SEQUENCE [LARGE SCALE GENOMIC DNA]</scope>
    <source>
        <strain evidence="9 10">CBS 131958</strain>
    </source>
</reference>
<keyword evidence="2 6" id="KW-0813">Transport</keyword>